<keyword evidence="2" id="KW-1185">Reference proteome</keyword>
<dbReference type="RefSeq" id="XP_028881731.1">
    <property type="nucleotide sequence ID" value="XM_029027121.1"/>
</dbReference>
<evidence type="ECO:0000313" key="1">
    <source>
        <dbReference type="EMBL" id="ORC87665.1"/>
    </source>
</evidence>
<dbReference type="GeneID" id="39986901"/>
<dbReference type="InterPro" id="IPR023398">
    <property type="entry name" value="TIF_eIF4e-like"/>
</dbReference>
<dbReference type="OrthoDB" id="275627at2759"/>
<gene>
    <name evidence="1" type="ORF">TM35_000212710</name>
</gene>
<dbReference type="Gene3D" id="3.30.760.10">
    <property type="entry name" value="RNA Cap, Translation Initiation Factor Eif4e"/>
    <property type="match status" value="1"/>
</dbReference>
<reference evidence="1 2" key="1">
    <citation type="submission" date="2017-03" db="EMBL/GenBank/DDBJ databases">
        <title>An alternative strategy for trypanosome survival in the mammalian bloodstream revealed through genome and transcriptome analysis of the ubiquitous bovine parasite Trypanosoma (Megatrypanum) theileri.</title>
        <authorList>
            <person name="Kelly S."/>
            <person name="Ivens A."/>
            <person name="Mott A."/>
            <person name="O'Neill E."/>
            <person name="Emms D."/>
            <person name="Macleod O."/>
            <person name="Voorheis P."/>
            <person name="Matthews J."/>
            <person name="Matthews K."/>
            <person name="Carrington M."/>
        </authorList>
    </citation>
    <scope>NUCLEOTIDE SEQUENCE [LARGE SCALE GENOMIC DNA]</scope>
    <source>
        <strain evidence="1">Edinburgh</strain>
    </source>
</reference>
<dbReference type="Proteomes" id="UP000192257">
    <property type="component" value="Unassembled WGS sequence"/>
</dbReference>
<dbReference type="VEuPathDB" id="TriTrypDB:TM35_000212710"/>
<sequence length="186" mass="21511">MSNQSPVKPHPLKDRWFVTYFRQVRRKQKGKEFDEQQKPTDLDWVSTGEELYATINCFPPFELWPSDENLVFARNKVDPYYENFPDGTRVCVFTRTKQQGDQAISLVLAAVMGEHLRTVTEGECIADVVRIAHKPGSVYPESLRVEVWLRKSDYSENVLQYLTDLFKQNPGIKVTNRPIINEATGD</sequence>
<evidence type="ECO:0008006" key="3">
    <source>
        <dbReference type="Google" id="ProtNLM"/>
    </source>
</evidence>
<dbReference type="AlphaFoldDB" id="A0A1X0NSI0"/>
<organism evidence="1 2">
    <name type="scientific">Trypanosoma theileri</name>
    <dbReference type="NCBI Taxonomy" id="67003"/>
    <lineage>
        <taxon>Eukaryota</taxon>
        <taxon>Discoba</taxon>
        <taxon>Euglenozoa</taxon>
        <taxon>Kinetoplastea</taxon>
        <taxon>Metakinetoplastina</taxon>
        <taxon>Trypanosomatida</taxon>
        <taxon>Trypanosomatidae</taxon>
        <taxon>Trypanosoma</taxon>
    </lineage>
</organism>
<evidence type="ECO:0000313" key="2">
    <source>
        <dbReference type="Proteomes" id="UP000192257"/>
    </source>
</evidence>
<name>A0A1X0NSI0_9TRYP</name>
<accession>A0A1X0NSI0</accession>
<comment type="caution">
    <text evidence="1">The sequence shown here is derived from an EMBL/GenBank/DDBJ whole genome shotgun (WGS) entry which is preliminary data.</text>
</comment>
<proteinExistence type="predicted"/>
<dbReference type="EMBL" id="NBCO01000021">
    <property type="protein sequence ID" value="ORC87665.1"/>
    <property type="molecule type" value="Genomic_DNA"/>
</dbReference>
<dbReference type="SUPFAM" id="SSF55418">
    <property type="entry name" value="eIF4e-like"/>
    <property type="match status" value="1"/>
</dbReference>
<protein>
    <recommendedName>
        <fullName evidence="3">Eukaryotic translation initiation factor 4E</fullName>
    </recommendedName>
</protein>